<proteinExistence type="predicted"/>
<accession>A0ABQ7I0L6</accession>
<gene>
    <name evidence="2" type="primary">tip20</name>
    <name evidence="2" type="ORF">TCON_0809</name>
</gene>
<evidence type="ECO:0000256" key="1">
    <source>
        <dbReference type="SAM" id="Coils"/>
    </source>
</evidence>
<dbReference type="EMBL" id="SBIQ01000035">
    <property type="protein sequence ID" value="KAF7684004.1"/>
    <property type="molecule type" value="Genomic_DNA"/>
</dbReference>
<dbReference type="Pfam" id="PF04437">
    <property type="entry name" value="RINT1_TIP1"/>
    <property type="match status" value="1"/>
</dbReference>
<reference evidence="2 3" key="1">
    <citation type="submission" date="2019-01" db="EMBL/GenBank/DDBJ databases">
        <title>Genomes sequencing and comparative genomics of infectious freshwater microsporidia, Cucumispora dikerogammari and Thelohania contejeani.</title>
        <authorList>
            <person name="Cormier A."/>
            <person name="Giraud I."/>
            <person name="Wattier R."/>
            <person name="Teixeira M."/>
            <person name="Grandjean F."/>
            <person name="Rigaud T."/>
            <person name="Cordaux R."/>
        </authorList>
    </citation>
    <scope>NUCLEOTIDE SEQUENCE [LARGE SCALE GENOMIC DNA]</scope>
    <source>
        <strain evidence="2">T1</strain>
        <tissue evidence="2">Spores</tissue>
    </source>
</reference>
<name>A0ABQ7I0L6_9MICR</name>
<protein>
    <submittedName>
        <fullName evidence="2">Protein transport protein tip20</fullName>
    </submittedName>
</protein>
<dbReference type="InterPro" id="IPR007528">
    <property type="entry name" value="RINT1_Tip20"/>
</dbReference>
<evidence type="ECO:0000313" key="3">
    <source>
        <dbReference type="Proteomes" id="UP001516464"/>
    </source>
</evidence>
<dbReference type="Proteomes" id="UP001516464">
    <property type="component" value="Unassembled WGS sequence"/>
</dbReference>
<sequence>MEELVKEKTKLENTIQEIEKKNKKIAEKIKILEEEHSNLSNELVKVYNKISSKRSQFDLLVKEVSLYKSKELHEQRNNCIREYKEIIDIINRLNFVDLIKIYKSFVVLDEKINATIKYEILHKKIKLLYQNKKEELKNMLFNKISNLMDNPKKMHEVVYYFQFVRIYEIYFSENMVNSILYYHLSKGFTYHFLTDKQTNRLDKPEWAFQFLKEKYQAYIKYIKIYKSININDILIKILGDKEEKEIINEIIFKGLKISYDNAESEFILSTRSLIKTKIDELSNTQSNQKHKLIRHFYAELSKFTSEIDAIYDIKMVDPSFISLLIGSEKTHFSNKMEFIFTLEYKEWFNEIKELYVEIFGLYKMIGYIDKNFIITFESFISEHFLLYLQNLIDAMRFLKEEEISVLCYIYSEIENLKLFIHDQLLELSFEGLINDKMEVDMSRFSEFNIENLKLIKSLAMNDIKNLLKPIKSFIYISDDVKRGFFIDLTNITSVYKMEHSYDLILKFMASLIDDFILNNILLSIKFTSEQYFEFKEFFNNLEEIFDDYEWKTRDGVKCLDALFEGRHESDFMFKLLEDLYDH</sequence>
<feature type="coiled-coil region" evidence="1">
    <location>
        <begin position="1"/>
        <end position="49"/>
    </location>
</feature>
<organism evidence="2 3">
    <name type="scientific">Astathelohania contejeani</name>
    <dbReference type="NCBI Taxonomy" id="164912"/>
    <lineage>
        <taxon>Eukaryota</taxon>
        <taxon>Fungi</taxon>
        <taxon>Fungi incertae sedis</taxon>
        <taxon>Microsporidia</taxon>
        <taxon>Astathelohaniidae</taxon>
        <taxon>Astathelohania</taxon>
    </lineage>
</organism>
<keyword evidence="1" id="KW-0175">Coiled coil</keyword>
<keyword evidence="3" id="KW-1185">Reference proteome</keyword>
<evidence type="ECO:0000313" key="2">
    <source>
        <dbReference type="EMBL" id="KAF7684004.1"/>
    </source>
</evidence>
<comment type="caution">
    <text evidence="2">The sequence shown here is derived from an EMBL/GenBank/DDBJ whole genome shotgun (WGS) entry which is preliminary data.</text>
</comment>